<comment type="caution">
    <text evidence="1">The sequence shown here is derived from an EMBL/GenBank/DDBJ whole genome shotgun (WGS) entry which is preliminary data.</text>
</comment>
<sequence length="77" mass="8714">MADEYIYDVDELSRDNDGSIICRCPHCQNITGLEGQEFEDVRGEQYTCRCGGMFQIDSSARRVRDPENLKPNKGIPG</sequence>
<dbReference type="AlphaFoldDB" id="U2Z4H8"/>
<dbReference type="Proteomes" id="UP000016560">
    <property type="component" value="Unassembled WGS sequence"/>
</dbReference>
<dbReference type="eggNOG" id="ENOG5032ARX">
    <property type="taxonomic scope" value="Bacteria"/>
</dbReference>
<evidence type="ECO:0000313" key="1">
    <source>
        <dbReference type="EMBL" id="GAD62666.1"/>
    </source>
</evidence>
<proteinExistence type="predicted"/>
<dbReference type="EMBL" id="BATI01000014">
    <property type="protein sequence ID" value="GAD62666.1"/>
    <property type="molecule type" value="Genomic_DNA"/>
</dbReference>
<keyword evidence="2" id="KW-1185">Reference proteome</keyword>
<protein>
    <submittedName>
        <fullName evidence="1">Uncharacterized protein</fullName>
    </submittedName>
</protein>
<name>U2Z4H8_AQUA1</name>
<evidence type="ECO:0000313" key="2">
    <source>
        <dbReference type="Proteomes" id="UP000016560"/>
    </source>
</evidence>
<dbReference type="OrthoDB" id="9134102at2"/>
<accession>U2Z4H8</accession>
<dbReference type="RefSeq" id="WP_021700753.1">
    <property type="nucleotide sequence ID" value="NZ_BATI01000014.1"/>
</dbReference>
<reference evidence="1" key="1">
    <citation type="submission" date="2024-09" db="EMBL/GenBank/DDBJ databases">
        <title>Whole genome shotgun sequence of Pseudomonas alcaligenes NBRC 14159.</title>
        <authorList>
            <person name="Yoshida I."/>
            <person name="Hosoyama A."/>
            <person name="Tsuchikane K."/>
            <person name="Noguchi M."/>
            <person name="Hirakata S."/>
            <person name="Ando Y."/>
            <person name="Ohji S."/>
            <person name="Yamazoe A."/>
            <person name="Yamazaki S."/>
            <person name="Fujita N."/>
        </authorList>
    </citation>
    <scope>NUCLEOTIDE SEQUENCE</scope>
    <source>
        <strain evidence="1">NBRC 14159</strain>
    </source>
</reference>
<gene>
    <name evidence="1" type="ORF">PA6_014_00390</name>
</gene>
<organism evidence="1 2">
    <name type="scientific">Aquipseudomonas alcaligenes (strain ATCC 14909 / DSM 50342 / CCUG 1425 / JCM 20561 / NBRC 14159 / NCIMB 9945 / NCTC 10367 / 1577)</name>
    <name type="common">Pseudomonas alcaligenes</name>
    <dbReference type="NCBI Taxonomy" id="1215092"/>
    <lineage>
        <taxon>Bacteria</taxon>
        <taxon>Pseudomonadati</taxon>
        <taxon>Pseudomonadota</taxon>
        <taxon>Gammaproteobacteria</taxon>
        <taxon>Pseudomonadales</taxon>
        <taxon>Pseudomonadaceae</taxon>
        <taxon>Aquipseudomonas</taxon>
    </lineage>
</organism>